<protein>
    <recommendedName>
        <fullName evidence="4">Transposase</fullName>
    </recommendedName>
</protein>
<evidence type="ECO:0008006" key="4">
    <source>
        <dbReference type="Google" id="ProtNLM"/>
    </source>
</evidence>
<reference evidence="2" key="1">
    <citation type="submission" date="2020-03" db="EMBL/GenBank/DDBJ databases">
        <authorList>
            <person name="Weist P."/>
        </authorList>
    </citation>
    <scope>NUCLEOTIDE SEQUENCE</scope>
</reference>
<dbReference type="GO" id="GO:0003676">
    <property type="term" value="F:nucleic acid binding"/>
    <property type="evidence" value="ECO:0007669"/>
    <property type="project" value="InterPro"/>
</dbReference>
<dbReference type="InterPro" id="IPR036397">
    <property type="entry name" value="RNaseH_sf"/>
</dbReference>
<evidence type="ECO:0000256" key="1">
    <source>
        <dbReference type="SAM" id="MobiDB-lite"/>
    </source>
</evidence>
<feature type="region of interest" description="Disordered" evidence="1">
    <location>
        <begin position="140"/>
        <end position="161"/>
    </location>
</feature>
<gene>
    <name evidence="2" type="ORF">PLEPLA_LOCUS28373</name>
</gene>
<evidence type="ECO:0000313" key="3">
    <source>
        <dbReference type="Proteomes" id="UP001153269"/>
    </source>
</evidence>
<sequence>MCGRKPNTAHHPEHTIPTVKHGGGSIMLWGCFSSAVAQSKPRPQSIENLWQDLKIAVHRRSPSNLTELHLFCQEEWTNLSISRLCKAVRPRTPETHQPVSHILLAVPRRFPCSELKQISSELQLGGLRRCRCQPDGAGGLREPVGSAPGRNQSGLCHVQQR</sequence>
<dbReference type="EMBL" id="CADEAL010002479">
    <property type="protein sequence ID" value="CAB1440607.1"/>
    <property type="molecule type" value="Genomic_DNA"/>
</dbReference>
<dbReference type="Proteomes" id="UP001153269">
    <property type="component" value="Unassembled WGS sequence"/>
</dbReference>
<keyword evidence="3" id="KW-1185">Reference proteome</keyword>
<comment type="caution">
    <text evidence="2">The sequence shown here is derived from an EMBL/GenBank/DDBJ whole genome shotgun (WGS) entry which is preliminary data.</text>
</comment>
<name>A0A9N7YW51_PLEPL</name>
<accession>A0A9N7YW51</accession>
<organism evidence="2 3">
    <name type="scientific">Pleuronectes platessa</name>
    <name type="common">European plaice</name>
    <dbReference type="NCBI Taxonomy" id="8262"/>
    <lineage>
        <taxon>Eukaryota</taxon>
        <taxon>Metazoa</taxon>
        <taxon>Chordata</taxon>
        <taxon>Craniata</taxon>
        <taxon>Vertebrata</taxon>
        <taxon>Euteleostomi</taxon>
        <taxon>Actinopterygii</taxon>
        <taxon>Neopterygii</taxon>
        <taxon>Teleostei</taxon>
        <taxon>Neoteleostei</taxon>
        <taxon>Acanthomorphata</taxon>
        <taxon>Carangaria</taxon>
        <taxon>Pleuronectiformes</taxon>
        <taxon>Pleuronectoidei</taxon>
        <taxon>Pleuronectidae</taxon>
        <taxon>Pleuronectes</taxon>
    </lineage>
</organism>
<proteinExistence type="predicted"/>
<dbReference type="AlphaFoldDB" id="A0A9N7YW51"/>
<evidence type="ECO:0000313" key="2">
    <source>
        <dbReference type="EMBL" id="CAB1440607.1"/>
    </source>
</evidence>
<feature type="compositionally biased region" description="Polar residues" evidence="1">
    <location>
        <begin position="149"/>
        <end position="161"/>
    </location>
</feature>
<dbReference type="Gene3D" id="3.30.420.10">
    <property type="entry name" value="Ribonuclease H-like superfamily/Ribonuclease H"/>
    <property type="match status" value="1"/>
</dbReference>